<reference evidence="2 3" key="1">
    <citation type="journal article" date="2018" name="G3 (Bethesda)">
        <title>Phylogenetic and Phylogenomic Definition of Rhizopus Species.</title>
        <authorList>
            <person name="Gryganskyi A.P."/>
            <person name="Golan J."/>
            <person name="Dolatabadi S."/>
            <person name="Mondo S."/>
            <person name="Robb S."/>
            <person name="Idnurm A."/>
            <person name="Muszewska A."/>
            <person name="Steczkiewicz K."/>
            <person name="Masonjones S."/>
            <person name="Liao H.L."/>
            <person name="Gajdeczka M.T."/>
            <person name="Anike F."/>
            <person name="Vuek A."/>
            <person name="Anishchenko I.M."/>
            <person name="Voigt K."/>
            <person name="de Hoog G.S."/>
            <person name="Smith M.E."/>
            <person name="Heitman J."/>
            <person name="Vilgalys R."/>
            <person name="Stajich J.E."/>
        </authorList>
    </citation>
    <scope>NUCLEOTIDE SEQUENCE [LARGE SCALE GENOMIC DNA]</scope>
    <source>
        <strain evidence="2 3">CBS 357.93</strain>
    </source>
</reference>
<dbReference type="EMBL" id="PJQL01001446">
    <property type="protein sequence ID" value="RCH88553.1"/>
    <property type="molecule type" value="Genomic_DNA"/>
</dbReference>
<comment type="caution">
    <text evidence="2">The sequence shown here is derived from an EMBL/GenBank/DDBJ whole genome shotgun (WGS) entry which is preliminary data.</text>
</comment>
<sequence length="139" mass="16307">MKHLEAITCQWEGLKLVIFVTKYVSDKHLITYRKGSFCMPKNESQCVPFAILLAAMLSLKRRVFLNYSKLNAVFEANTEEIEAREEEKYEELEKELLEELNGINLEEDIVTSDDWKTLSLKKYPRKEKEMLNNKLCIAL</sequence>
<protein>
    <submittedName>
        <fullName evidence="2">Uncharacterized protein</fullName>
    </submittedName>
</protein>
<proteinExistence type="predicted"/>
<gene>
    <name evidence="2" type="ORF">CU097_006342</name>
</gene>
<dbReference type="AlphaFoldDB" id="A0A367JF31"/>
<keyword evidence="1" id="KW-0175">Coiled coil</keyword>
<evidence type="ECO:0000313" key="3">
    <source>
        <dbReference type="Proteomes" id="UP000252139"/>
    </source>
</evidence>
<keyword evidence="3" id="KW-1185">Reference proteome</keyword>
<accession>A0A367JF31</accession>
<organism evidence="2 3">
    <name type="scientific">Rhizopus azygosporus</name>
    <name type="common">Rhizopus microsporus var. azygosporus</name>
    <dbReference type="NCBI Taxonomy" id="86630"/>
    <lineage>
        <taxon>Eukaryota</taxon>
        <taxon>Fungi</taxon>
        <taxon>Fungi incertae sedis</taxon>
        <taxon>Mucoromycota</taxon>
        <taxon>Mucoromycotina</taxon>
        <taxon>Mucoromycetes</taxon>
        <taxon>Mucorales</taxon>
        <taxon>Mucorineae</taxon>
        <taxon>Rhizopodaceae</taxon>
        <taxon>Rhizopus</taxon>
    </lineage>
</organism>
<evidence type="ECO:0000313" key="2">
    <source>
        <dbReference type="EMBL" id="RCH88553.1"/>
    </source>
</evidence>
<feature type="coiled-coil region" evidence="1">
    <location>
        <begin position="75"/>
        <end position="106"/>
    </location>
</feature>
<dbReference type="Proteomes" id="UP000252139">
    <property type="component" value="Unassembled WGS sequence"/>
</dbReference>
<evidence type="ECO:0000256" key="1">
    <source>
        <dbReference type="SAM" id="Coils"/>
    </source>
</evidence>
<dbReference type="OrthoDB" id="2247269at2759"/>
<name>A0A367JF31_RHIAZ</name>